<proteinExistence type="predicted"/>
<gene>
    <name evidence="3" type="ORF">QM012_009566</name>
</gene>
<feature type="signal peptide" evidence="2">
    <location>
        <begin position="1"/>
        <end position="22"/>
    </location>
</feature>
<evidence type="ECO:0000313" key="4">
    <source>
        <dbReference type="Proteomes" id="UP001341245"/>
    </source>
</evidence>
<feature type="compositionally biased region" description="Polar residues" evidence="1">
    <location>
        <begin position="484"/>
        <end position="495"/>
    </location>
</feature>
<dbReference type="Proteomes" id="UP001341245">
    <property type="component" value="Unassembled WGS sequence"/>
</dbReference>
<feature type="compositionally biased region" description="Polar residues" evidence="1">
    <location>
        <begin position="664"/>
        <end position="673"/>
    </location>
</feature>
<evidence type="ECO:0008006" key="5">
    <source>
        <dbReference type="Google" id="ProtNLM"/>
    </source>
</evidence>
<evidence type="ECO:0000313" key="3">
    <source>
        <dbReference type="EMBL" id="KAK6003795.1"/>
    </source>
</evidence>
<sequence>MVKGFTISAALLIASLSSLSHAHPEEHEMADALGKRAEHAAIIQRGLEDCYNHPKFLELQKRGQERRWEKAQELRKARGIHESTPFKTRRDLSALESFETVDHNMTSLGYTDSTAPSVLFASYKNASCILTPEVTYGPYFVLGEYYRTNVVESQEGIPVHLEYQYIDISTCEVATGLYLEAWQANATGVYSGVVASGNGNDADSTNLDTTFLRGVTKVDSEGVGYFDTIFPGHYSGRATHIHLIAQQNGTVWDNGTYSGGTISHVGQLFFDESLKSAVYDTYPYTTNTQSYTTNDDDMWAPDQADNNYDPIPDYAYLGEDISDGLLMWISVGINMSAEYTVTAAATLTADGGVASNDAADGASGSGAGSGSNSTGSMPSGSAPSGAQSMSMGSAPSGGQSMGSAPSGSMGGGPGSPSSSASSSTAATSTNPAVSVSSSSQSASNSIATTSSSTSARSSSSTSSVVVLASSASSKVSFSTASVAPSASTKISTSTNKVSSSVASTKLSTSSVNKPKTSSSHSSASSSSASKSASSVKPASTSKTTSKSSSVKTSSSCTKSSSVKISSSIKPSNVKTSSSTKPKASTSSSKTPDLKGSSSAKMSTSVKKSSVVEKSSSAAAKPSSSSSKKVTSSTSHAASGKSSSSTKKTSTSTKKTSSTKGLSTVTIKTTSKRH</sequence>
<dbReference type="CDD" id="cd03457">
    <property type="entry name" value="intradiol_dioxygenase_like"/>
    <property type="match status" value="1"/>
</dbReference>
<feature type="chain" id="PRO_5045990048" description="Aromatic compound dioxygenase" evidence="2">
    <location>
        <begin position="23"/>
        <end position="673"/>
    </location>
</feature>
<dbReference type="Gene3D" id="2.60.130.10">
    <property type="entry name" value="Aromatic compound dioxygenase"/>
    <property type="match status" value="1"/>
</dbReference>
<feature type="compositionally biased region" description="Low complexity" evidence="1">
    <location>
        <begin position="415"/>
        <end position="483"/>
    </location>
</feature>
<keyword evidence="4" id="KW-1185">Reference proteome</keyword>
<name>A0ABR0TH83_AURPU</name>
<evidence type="ECO:0000256" key="2">
    <source>
        <dbReference type="SAM" id="SignalP"/>
    </source>
</evidence>
<feature type="compositionally biased region" description="Low complexity" evidence="1">
    <location>
        <begin position="496"/>
        <end position="663"/>
    </location>
</feature>
<dbReference type="SUPFAM" id="SSF49482">
    <property type="entry name" value="Aromatic compound dioxygenase"/>
    <property type="match status" value="1"/>
</dbReference>
<evidence type="ECO:0000256" key="1">
    <source>
        <dbReference type="SAM" id="MobiDB-lite"/>
    </source>
</evidence>
<dbReference type="InterPro" id="IPR015889">
    <property type="entry name" value="Intradiol_dOase_core"/>
</dbReference>
<protein>
    <recommendedName>
        <fullName evidence="5">Aromatic compound dioxygenase</fullName>
    </recommendedName>
</protein>
<dbReference type="PANTHER" id="PTHR34315">
    <property type="match status" value="1"/>
</dbReference>
<dbReference type="PANTHER" id="PTHR34315:SF2">
    <property type="entry name" value="ANCHORED DIOXYGENASE, PUTATIVE (AFU_ORTHOLOGUE AFUA_3G01800)-RELATED"/>
    <property type="match status" value="1"/>
</dbReference>
<accession>A0ABR0TH83</accession>
<keyword evidence="2" id="KW-0732">Signal</keyword>
<feature type="region of interest" description="Disordered" evidence="1">
    <location>
        <begin position="359"/>
        <end position="673"/>
    </location>
</feature>
<comment type="caution">
    <text evidence="3">The sequence shown here is derived from an EMBL/GenBank/DDBJ whole genome shotgun (WGS) entry which is preliminary data.</text>
</comment>
<organism evidence="3 4">
    <name type="scientific">Aureobasidium pullulans</name>
    <name type="common">Black yeast</name>
    <name type="synonym">Pullularia pullulans</name>
    <dbReference type="NCBI Taxonomy" id="5580"/>
    <lineage>
        <taxon>Eukaryota</taxon>
        <taxon>Fungi</taxon>
        <taxon>Dikarya</taxon>
        <taxon>Ascomycota</taxon>
        <taxon>Pezizomycotina</taxon>
        <taxon>Dothideomycetes</taxon>
        <taxon>Dothideomycetidae</taxon>
        <taxon>Dothideales</taxon>
        <taxon>Saccotheciaceae</taxon>
        <taxon>Aureobasidium</taxon>
    </lineage>
</organism>
<feature type="compositionally biased region" description="Low complexity" evidence="1">
    <location>
        <begin position="370"/>
        <end position="407"/>
    </location>
</feature>
<dbReference type="EMBL" id="JASGXD010000009">
    <property type="protein sequence ID" value="KAK6003795.1"/>
    <property type="molecule type" value="Genomic_DNA"/>
</dbReference>
<reference evidence="3 4" key="1">
    <citation type="submission" date="2023-11" db="EMBL/GenBank/DDBJ databases">
        <title>Draft genome sequence and annotation of the polyextremotolerant black yeast-like fungus Aureobasidium pullulans NRRL 62042.</title>
        <authorList>
            <person name="Dielentheis-Frenken M.R.E."/>
            <person name="Wibberg D."/>
            <person name="Blank L.M."/>
            <person name="Tiso T."/>
        </authorList>
    </citation>
    <scope>NUCLEOTIDE SEQUENCE [LARGE SCALE GENOMIC DNA]</scope>
    <source>
        <strain evidence="3 4">NRRL 62042</strain>
    </source>
</reference>